<dbReference type="EMBL" id="BSUJ01000001">
    <property type="protein sequence ID" value="GMA18623.1"/>
    <property type="molecule type" value="Genomic_DNA"/>
</dbReference>
<accession>A0ABQ6HLT1</accession>
<name>A0ABQ6HLT1_9MICO</name>
<gene>
    <name evidence="1" type="ORF">GCM10025862_06440</name>
</gene>
<evidence type="ECO:0000313" key="1">
    <source>
        <dbReference type="EMBL" id="GMA18623.1"/>
    </source>
</evidence>
<organism evidence="1 2">
    <name type="scientific">Arsenicicoccus piscis</name>
    <dbReference type="NCBI Taxonomy" id="673954"/>
    <lineage>
        <taxon>Bacteria</taxon>
        <taxon>Bacillati</taxon>
        <taxon>Actinomycetota</taxon>
        <taxon>Actinomycetes</taxon>
        <taxon>Micrococcales</taxon>
        <taxon>Intrasporangiaceae</taxon>
        <taxon>Arsenicicoccus</taxon>
    </lineage>
</organism>
<reference evidence="2" key="1">
    <citation type="journal article" date="2019" name="Int. J. Syst. Evol. Microbiol.">
        <title>The Global Catalogue of Microorganisms (GCM) 10K type strain sequencing project: providing services to taxonomists for standard genome sequencing and annotation.</title>
        <authorList>
            <consortium name="The Broad Institute Genomics Platform"/>
            <consortium name="The Broad Institute Genome Sequencing Center for Infectious Disease"/>
            <person name="Wu L."/>
            <person name="Ma J."/>
        </authorList>
    </citation>
    <scope>NUCLEOTIDE SEQUENCE [LARGE SCALE GENOMIC DNA]</scope>
    <source>
        <strain evidence="2">NBRC 105830</strain>
    </source>
</reference>
<dbReference type="Proteomes" id="UP001157109">
    <property type="component" value="Unassembled WGS sequence"/>
</dbReference>
<evidence type="ECO:0000313" key="2">
    <source>
        <dbReference type="Proteomes" id="UP001157109"/>
    </source>
</evidence>
<protein>
    <submittedName>
        <fullName evidence="1">Uncharacterized protein</fullName>
    </submittedName>
</protein>
<comment type="caution">
    <text evidence="1">The sequence shown here is derived from an EMBL/GenBank/DDBJ whole genome shotgun (WGS) entry which is preliminary data.</text>
</comment>
<sequence>MHHGVTWAAARRGAQLADYPHARLGQRDREDTVQALVGHPHDLTLGVDQDLVRMRAALLGPVWSGMAGQTQQRGRRGREPVVVQRQVGDHARRVVGDQQQIGSRQRQVHGIATARRDGREVLGVP</sequence>
<keyword evidence="2" id="KW-1185">Reference proteome</keyword>
<proteinExistence type="predicted"/>